<dbReference type="CDD" id="cd03221">
    <property type="entry name" value="ABCF_EF-3"/>
    <property type="match status" value="2"/>
</dbReference>
<dbReference type="EMBL" id="JBHLWN010000077">
    <property type="protein sequence ID" value="MFC0214677.1"/>
    <property type="molecule type" value="Genomic_DNA"/>
</dbReference>
<dbReference type="SMART" id="SM00382">
    <property type="entry name" value="AAA"/>
    <property type="match status" value="2"/>
</dbReference>
<evidence type="ECO:0000256" key="4">
    <source>
        <dbReference type="SAM" id="MobiDB-lite"/>
    </source>
</evidence>
<sequence length="640" mass="71583">MNIITLEKITKSYGDKVLFDDITLAINEGQRIGLIGVNGTGKSTLLKLIAGLEKPDDGKLVHANRFTVEYLPQDPQFDSQATVLEQVFAGDSPVMQALLAYEEALQALEKAPEDERQQQRLFAAQQRVEALGAWEANAAAKTVLGKLGITETDKAVGLLSGGQRKRVAMARALLQPADLLILDEPTNHIDNETAAWLEQYLTKWKGALLMVTHDRYFLDRVTNRIIELDRGKLYSYDGNYADYLEKKADRLEREAAEESKRQNLLRRELAWLRRGAKARSTKQKARVERVEELRDRQTAKQAEALDIAIGGSRLGKKVLELEHVGKSFEGKTLIADFSCIIQPGDRIGIIGPNGSGKSTLMNMLAGKLQPDQGTIDVGQTVKIAYYTQENTEMDEKQRVIDYIKEAAEIVTTSDGDKVSAAQMLERFLFSPNLQWAPIGRLSGGERRRLYLLRTLMGEPNVLLLDEPTNDLDIQTLTVLEQYLDVFPGAVISVSHDRYFLDRTAEKLFAFEGGGTVRKYEGSYSDYLEQVEADKAQESLHNAAAVKQAAPQQPAPAASSLDKPRKLSYKEQREWEGIEPLIADLEAKQEAVRSLIANAGSDYMELQRLTAEDKQLSDQIDAAMTRWAELSELVEQIEKRK</sequence>
<feature type="domain" description="ABC transporter" evidence="5">
    <location>
        <begin position="319"/>
        <end position="539"/>
    </location>
</feature>
<dbReference type="InterPro" id="IPR037118">
    <property type="entry name" value="Val-tRNA_synth_C_sf"/>
</dbReference>
<reference evidence="6 7" key="1">
    <citation type="submission" date="2024-09" db="EMBL/GenBank/DDBJ databases">
        <authorList>
            <person name="Sun Q."/>
            <person name="Mori K."/>
        </authorList>
    </citation>
    <scope>NUCLEOTIDE SEQUENCE [LARGE SCALE GENOMIC DNA]</scope>
    <source>
        <strain evidence="6 7">CCM 7759</strain>
    </source>
</reference>
<dbReference type="Gene3D" id="3.40.50.300">
    <property type="entry name" value="P-loop containing nucleotide triphosphate hydrolases"/>
    <property type="match status" value="2"/>
</dbReference>
<feature type="coiled-coil region" evidence="3">
    <location>
        <begin position="241"/>
        <end position="268"/>
    </location>
</feature>
<dbReference type="InterPro" id="IPR032781">
    <property type="entry name" value="ABC_tran_Xtn"/>
</dbReference>
<dbReference type="InterPro" id="IPR003439">
    <property type="entry name" value="ABC_transporter-like_ATP-bd"/>
</dbReference>
<organism evidence="6 7">
    <name type="scientific">Paenibacillus chartarius</name>
    <dbReference type="NCBI Taxonomy" id="747481"/>
    <lineage>
        <taxon>Bacteria</taxon>
        <taxon>Bacillati</taxon>
        <taxon>Bacillota</taxon>
        <taxon>Bacilli</taxon>
        <taxon>Bacillales</taxon>
        <taxon>Paenibacillaceae</taxon>
        <taxon>Paenibacillus</taxon>
    </lineage>
</organism>
<feature type="region of interest" description="Disordered" evidence="4">
    <location>
        <begin position="541"/>
        <end position="565"/>
    </location>
</feature>
<dbReference type="PANTHER" id="PTHR42855:SF1">
    <property type="entry name" value="ABC TRANSPORTER DOMAIN-CONTAINING PROTEIN"/>
    <property type="match status" value="1"/>
</dbReference>
<evidence type="ECO:0000313" key="6">
    <source>
        <dbReference type="EMBL" id="MFC0214677.1"/>
    </source>
</evidence>
<accession>A0ABV6DPZ8</accession>
<keyword evidence="7" id="KW-1185">Reference proteome</keyword>
<evidence type="ECO:0000256" key="2">
    <source>
        <dbReference type="ARBA" id="ARBA00022840"/>
    </source>
</evidence>
<keyword evidence="1" id="KW-0547">Nucleotide-binding</keyword>
<dbReference type="PROSITE" id="PS00211">
    <property type="entry name" value="ABC_TRANSPORTER_1"/>
    <property type="match status" value="1"/>
</dbReference>
<evidence type="ECO:0000259" key="5">
    <source>
        <dbReference type="PROSITE" id="PS50893"/>
    </source>
</evidence>
<dbReference type="InterPro" id="IPR027417">
    <property type="entry name" value="P-loop_NTPase"/>
</dbReference>
<dbReference type="InterPro" id="IPR003593">
    <property type="entry name" value="AAA+_ATPase"/>
</dbReference>
<feature type="domain" description="ABC transporter" evidence="5">
    <location>
        <begin position="4"/>
        <end position="255"/>
    </location>
</feature>
<dbReference type="Proteomes" id="UP001589776">
    <property type="component" value="Unassembled WGS sequence"/>
</dbReference>
<comment type="caution">
    <text evidence="6">The sequence shown here is derived from an EMBL/GenBank/DDBJ whole genome shotgun (WGS) entry which is preliminary data.</text>
</comment>
<dbReference type="InterPro" id="IPR017871">
    <property type="entry name" value="ABC_transporter-like_CS"/>
</dbReference>
<dbReference type="PROSITE" id="PS50893">
    <property type="entry name" value="ABC_TRANSPORTER_2"/>
    <property type="match status" value="2"/>
</dbReference>
<evidence type="ECO:0000313" key="7">
    <source>
        <dbReference type="Proteomes" id="UP001589776"/>
    </source>
</evidence>
<keyword evidence="3" id="KW-0175">Coiled coil</keyword>
<keyword evidence="2 6" id="KW-0067">ATP-binding</keyword>
<evidence type="ECO:0000256" key="3">
    <source>
        <dbReference type="SAM" id="Coils"/>
    </source>
</evidence>
<dbReference type="Pfam" id="PF16326">
    <property type="entry name" value="ABC_tran_CTD"/>
    <property type="match status" value="1"/>
</dbReference>
<dbReference type="RefSeq" id="WP_377472082.1">
    <property type="nucleotide sequence ID" value="NZ_JBHLWN010000077.1"/>
</dbReference>
<dbReference type="Gene3D" id="1.10.287.380">
    <property type="entry name" value="Valyl-tRNA synthetase, C-terminal domain"/>
    <property type="match status" value="1"/>
</dbReference>
<gene>
    <name evidence="6" type="ORF">ACFFK0_19920</name>
</gene>
<dbReference type="SUPFAM" id="SSF52540">
    <property type="entry name" value="P-loop containing nucleoside triphosphate hydrolases"/>
    <property type="match status" value="2"/>
</dbReference>
<proteinExistence type="predicted"/>
<evidence type="ECO:0000256" key="1">
    <source>
        <dbReference type="ARBA" id="ARBA00022741"/>
    </source>
</evidence>
<protein>
    <submittedName>
        <fullName evidence="6">ABC-F family ATP-binding cassette domain-containing protein</fullName>
    </submittedName>
</protein>
<dbReference type="InterPro" id="IPR032524">
    <property type="entry name" value="ABC_tran_C"/>
</dbReference>
<dbReference type="Pfam" id="PF00005">
    <property type="entry name" value="ABC_tran"/>
    <property type="match status" value="2"/>
</dbReference>
<dbReference type="GO" id="GO:0005524">
    <property type="term" value="F:ATP binding"/>
    <property type="evidence" value="ECO:0007669"/>
    <property type="project" value="UniProtKB-KW"/>
</dbReference>
<feature type="compositionally biased region" description="Low complexity" evidence="4">
    <location>
        <begin position="542"/>
        <end position="557"/>
    </location>
</feature>
<dbReference type="Pfam" id="PF12848">
    <property type="entry name" value="ABC_tran_Xtn"/>
    <property type="match status" value="1"/>
</dbReference>
<dbReference type="InterPro" id="IPR051309">
    <property type="entry name" value="ABCF_ATPase"/>
</dbReference>
<name>A0ABV6DPZ8_9BACL</name>
<dbReference type="PANTHER" id="PTHR42855">
    <property type="entry name" value="ABC TRANSPORTER ATP-BINDING SUBUNIT"/>
    <property type="match status" value="1"/>
</dbReference>